<dbReference type="AlphaFoldDB" id="A0AAV9GGT7"/>
<dbReference type="Pfam" id="PF03583">
    <property type="entry name" value="LIP"/>
    <property type="match status" value="1"/>
</dbReference>
<dbReference type="Proteomes" id="UP001321760">
    <property type="component" value="Unassembled WGS sequence"/>
</dbReference>
<evidence type="ECO:0000256" key="1">
    <source>
        <dbReference type="ARBA" id="ARBA00022801"/>
    </source>
</evidence>
<organism evidence="2 3">
    <name type="scientific">Podospora aff. communis PSN243</name>
    <dbReference type="NCBI Taxonomy" id="3040156"/>
    <lineage>
        <taxon>Eukaryota</taxon>
        <taxon>Fungi</taxon>
        <taxon>Dikarya</taxon>
        <taxon>Ascomycota</taxon>
        <taxon>Pezizomycotina</taxon>
        <taxon>Sordariomycetes</taxon>
        <taxon>Sordariomycetidae</taxon>
        <taxon>Sordariales</taxon>
        <taxon>Podosporaceae</taxon>
        <taxon>Podospora</taxon>
    </lineage>
</organism>
<dbReference type="PANTHER" id="PTHR34853">
    <property type="match status" value="1"/>
</dbReference>
<reference evidence="2" key="2">
    <citation type="submission" date="2023-05" db="EMBL/GenBank/DDBJ databases">
        <authorList>
            <consortium name="Lawrence Berkeley National Laboratory"/>
            <person name="Steindorff A."/>
            <person name="Hensen N."/>
            <person name="Bonometti L."/>
            <person name="Westerberg I."/>
            <person name="Brannstrom I.O."/>
            <person name="Guillou S."/>
            <person name="Cros-Aarteil S."/>
            <person name="Calhoun S."/>
            <person name="Haridas S."/>
            <person name="Kuo A."/>
            <person name="Mondo S."/>
            <person name="Pangilinan J."/>
            <person name="Riley R."/>
            <person name="Labutti K."/>
            <person name="Andreopoulos B."/>
            <person name="Lipzen A."/>
            <person name="Chen C."/>
            <person name="Yanf M."/>
            <person name="Daum C."/>
            <person name="Ng V."/>
            <person name="Clum A."/>
            <person name="Ohm R."/>
            <person name="Martin F."/>
            <person name="Silar P."/>
            <person name="Natvig D."/>
            <person name="Lalanne C."/>
            <person name="Gautier V."/>
            <person name="Ament-Velasquez S.L."/>
            <person name="Kruys A."/>
            <person name="Hutchinson M.I."/>
            <person name="Powell A.J."/>
            <person name="Barry K."/>
            <person name="Miller A.N."/>
            <person name="Grigoriev I.V."/>
            <person name="Debuchy R."/>
            <person name="Gladieux P."/>
            <person name="Thoren M.H."/>
            <person name="Johannesson H."/>
        </authorList>
    </citation>
    <scope>NUCLEOTIDE SEQUENCE</scope>
    <source>
        <strain evidence="2">PSN243</strain>
    </source>
</reference>
<dbReference type="EMBL" id="MU865953">
    <property type="protein sequence ID" value="KAK4446911.1"/>
    <property type="molecule type" value="Genomic_DNA"/>
</dbReference>
<keyword evidence="3" id="KW-1185">Reference proteome</keyword>
<protein>
    <submittedName>
        <fullName evidence="2">Lipase</fullName>
    </submittedName>
</protein>
<accession>A0AAV9GGT7</accession>
<comment type="caution">
    <text evidence="2">The sequence shown here is derived from an EMBL/GenBank/DDBJ whole genome shotgun (WGS) entry which is preliminary data.</text>
</comment>
<reference evidence="2" key="1">
    <citation type="journal article" date="2023" name="Mol. Phylogenet. Evol.">
        <title>Genome-scale phylogeny and comparative genomics of the fungal order Sordariales.</title>
        <authorList>
            <person name="Hensen N."/>
            <person name="Bonometti L."/>
            <person name="Westerberg I."/>
            <person name="Brannstrom I.O."/>
            <person name="Guillou S."/>
            <person name="Cros-Aarteil S."/>
            <person name="Calhoun S."/>
            <person name="Haridas S."/>
            <person name="Kuo A."/>
            <person name="Mondo S."/>
            <person name="Pangilinan J."/>
            <person name="Riley R."/>
            <person name="LaButti K."/>
            <person name="Andreopoulos B."/>
            <person name="Lipzen A."/>
            <person name="Chen C."/>
            <person name="Yan M."/>
            <person name="Daum C."/>
            <person name="Ng V."/>
            <person name="Clum A."/>
            <person name="Steindorff A."/>
            <person name="Ohm R.A."/>
            <person name="Martin F."/>
            <person name="Silar P."/>
            <person name="Natvig D.O."/>
            <person name="Lalanne C."/>
            <person name="Gautier V."/>
            <person name="Ament-Velasquez S.L."/>
            <person name="Kruys A."/>
            <person name="Hutchinson M.I."/>
            <person name="Powell A.J."/>
            <person name="Barry K."/>
            <person name="Miller A.N."/>
            <person name="Grigoriev I.V."/>
            <person name="Debuchy R."/>
            <person name="Gladieux P."/>
            <person name="Hiltunen Thoren M."/>
            <person name="Johannesson H."/>
        </authorList>
    </citation>
    <scope>NUCLEOTIDE SEQUENCE</scope>
    <source>
        <strain evidence="2">PSN243</strain>
    </source>
</reference>
<dbReference type="InterPro" id="IPR029058">
    <property type="entry name" value="AB_hydrolase_fold"/>
</dbReference>
<name>A0AAV9GGT7_9PEZI</name>
<dbReference type="PANTHER" id="PTHR34853:SF5">
    <property type="entry name" value="LIP-DOMAIN-CONTAINING PROTEIN-RELATED"/>
    <property type="match status" value="1"/>
</dbReference>
<gene>
    <name evidence="2" type="ORF">QBC34DRAFT_410599</name>
</gene>
<evidence type="ECO:0000313" key="3">
    <source>
        <dbReference type="Proteomes" id="UP001321760"/>
    </source>
</evidence>
<sequence length="228" mass="24560">MWGYSGGAIATVFAAELATQYATELSFAGAAIGGVVPNMTVVIHNINSSPFTGNIPAGLVGVTNQYEDASAFLLSSLKESGPYNRTGFFKVKEYTILESWAAFAGQDIFEYFVNGIGVMYAPVMLKVLRSNTVMGYHGTPQMPMFVHQGVRDKFSDISLTDALVERYCGIGVRVRYERNSVGGHIAEITNGPPRVQAWLAGVLEGTGEVEEGCDVRNVTVAIVDVPDF</sequence>
<dbReference type="GO" id="GO:0004806">
    <property type="term" value="F:triacylglycerol lipase activity"/>
    <property type="evidence" value="ECO:0007669"/>
    <property type="project" value="InterPro"/>
</dbReference>
<dbReference type="Gene3D" id="3.40.50.1820">
    <property type="entry name" value="alpha/beta hydrolase"/>
    <property type="match status" value="2"/>
</dbReference>
<proteinExistence type="predicted"/>
<dbReference type="InterPro" id="IPR005152">
    <property type="entry name" value="Lipase_secreted"/>
</dbReference>
<dbReference type="SUPFAM" id="SSF53474">
    <property type="entry name" value="alpha/beta-Hydrolases"/>
    <property type="match status" value="1"/>
</dbReference>
<evidence type="ECO:0000313" key="2">
    <source>
        <dbReference type="EMBL" id="KAK4446911.1"/>
    </source>
</evidence>
<dbReference type="GO" id="GO:0016042">
    <property type="term" value="P:lipid catabolic process"/>
    <property type="evidence" value="ECO:0007669"/>
    <property type="project" value="InterPro"/>
</dbReference>
<keyword evidence="1" id="KW-0378">Hydrolase</keyword>